<organism evidence="1 2">
    <name type="scientific">candidate division MSBL1 archaeon SCGC-AAA259I14</name>
    <dbReference type="NCBI Taxonomy" id="1698268"/>
    <lineage>
        <taxon>Archaea</taxon>
        <taxon>Methanobacteriati</taxon>
        <taxon>Methanobacteriota</taxon>
        <taxon>candidate division MSBL1</taxon>
    </lineage>
</organism>
<dbReference type="AlphaFoldDB" id="A0A133UUI4"/>
<evidence type="ECO:0000313" key="2">
    <source>
        <dbReference type="Proteomes" id="UP000070414"/>
    </source>
</evidence>
<dbReference type="EMBL" id="LHXS01000002">
    <property type="protein sequence ID" value="KXA97786.1"/>
    <property type="molecule type" value="Genomic_DNA"/>
</dbReference>
<name>A0A133UUI4_9EURY</name>
<evidence type="ECO:0000313" key="1">
    <source>
        <dbReference type="EMBL" id="KXA97786.1"/>
    </source>
</evidence>
<comment type="caution">
    <text evidence="1">The sequence shown here is derived from an EMBL/GenBank/DDBJ whole genome shotgun (WGS) entry which is preliminary data.</text>
</comment>
<sequence length="62" mass="7569">MQLDRQDELFEEFSLLLFDLKTFGSKTKPFEWIEFALFSKFIKWGRKSEITNKKRKREGVCF</sequence>
<dbReference type="Proteomes" id="UP000070414">
    <property type="component" value="Unassembled WGS sequence"/>
</dbReference>
<accession>A0A133UUI4</accession>
<proteinExistence type="predicted"/>
<reference evidence="1 2" key="1">
    <citation type="journal article" date="2016" name="Sci. Rep.">
        <title>Metabolic traits of an uncultured archaeal lineage -MSBL1- from brine pools of the Red Sea.</title>
        <authorList>
            <person name="Mwirichia R."/>
            <person name="Alam I."/>
            <person name="Rashid M."/>
            <person name="Vinu M."/>
            <person name="Ba-Alawi W."/>
            <person name="Anthony Kamau A."/>
            <person name="Kamanda Ngugi D."/>
            <person name="Goker M."/>
            <person name="Klenk H.P."/>
            <person name="Bajic V."/>
            <person name="Stingl U."/>
        </authorList>
    </citation>
    <scope>NUCLEOTIDE SEQUENCE [LARGE SCALE GENOMIC DNA]</scope>
    <source>
        <strain evidence="1">SCGC-AAA259I14</strain>
    </source>
</reference>
<protein>
    <submittedName>
        <fullName evidence="1">Uncharacterized protein</fullName>
    </submittedName>
</protein>
<keyword evidence="2" id="KW-1185">Reference proteome</keyword>
<gene>
    <name evidence="1" type="ORF">AKJ38_00240</name>
</gene>